<keyword evidence="4" id="KW-0732">Signal</keyword>
<sequence length="321" mass="36668">MHKKATILLITLLIACVFCYAQSKTAIPQKGEGLHAFLIRNKLSVSKHKTKFIELNKGKFGKNNSLLAGVVYELPDDEVNFEIPLFGKKYKKFKQRTTALNGAVFYLVSGHGGPDPGAVGHYMKKPLHEDEYAYDVTLRLARKLMENGAKVYVIIQDIKDGIRDAAVLSNSKRETCMGKRIPINQLKRLKQRTDAVNKLYHKDKSSYKRCIVLHVDSRTKTKKLDVFFYHHPKSSKGKRLVNSIADTFSEKYGKHQPGRGFSGTVSDRELYVVRKTIPPVAFIELGNIQNRRDQLRFVKPNNRQALANWIYEGIKNDFQKK</sequence>
<proteinExistence type="predicted"/>
<keyword evidence="7" id="KW-1185">Reference proteome</keyword>
<dbReference type="RefSeq" id="WP_116496504.1">
    <property type="nucleotide sequence ID" value="NZ_QENZ01000004.1"/>
</dbReference>
<dbReference type="CDD" id="cd02696">
    <property type="entry name" value="MurNAc-LAA"/>
    <property type="match status" value="1"/>
</dbReference>
<dbReference type="EMBL" id="QENZ01000004">
    <property type="protein sequence ID" value="PVX50955.1"/>
    <property type="molecule type" value="Genomic_DNA"/>
</dbReference>
<dbReference type="GO" id="GO:0009253">
    <property type="term" value="P:peptidoglycan catabolic process"/>
    <property type="evidence" value="ECO:0007669"/>
    <property type="project" value="InterPro"/>
</dbReference>
<dbReference type="Proteomes" id="UP000251835">
    <property type="component" value="Unassembled WGS sequence"/>
</dbReference>
<dbReference type="Pfam" id="PF01520">
    <property type="entry name" value="Amidase_3"/>
    <property type="match status" value="1"/>
</dbReference>
<evidence type="ECO:0000259" key="5">
    <source>
        <dbReference type="Pfam" id="PF01520"/>
    </source>
</evidence>
<evidence type="ECO:0000313" key="6">
    <source>
        <dbReference type="EMBL" id="PVX50955.1"/>
    </source>
</evidence>
<evidence type="ECO:0000256" key="1">
    <source>
        <dbReference type="ARBA" id="ARBA00001561"/>
    </source>
</evidence>
<dbReference type="OrthoDB" id="936124at2"/>
<evidence type="ECO:0000256" key="3">
    <source>
        <dbReference type="ARBA" id="ARBA00022801"/>
    </source>
</evidence>
<feature type="domain" description="MurNAc-LAA" evidence="5">
    <location>
        <begin position="107"/>
        <end position="316"/>
    </location>
</feature>
<comment type="catalytic activity">
    <reaction evidence="1">
        <text>Hydrolyzes the link between N-acetylmuramoyl residues and L-amino acid residues in certain cell-wall glycopeptides.</text>
        <dbReference type="EC" id="3.5.1.28"/>
    </reaction>
</comment>
<dbReference type="SUPFAM" id="SSF53187">
    <property type="entry name" value="Zn-dependent exopeptidases"/>
    <property type="match status" value="1"/>
</dbReference>
<organism evidence="6 7">
    <name type="scientific">Balneicella halophila</name>
    <dbReference type="NCBI Taxonomy" id="1537566"/>
    <lineage>
        <taxon>Bacteria</taxon>
        <taxon>Pseudomonadati</taxon>
        <taxon>Bacteroidota</taxon>
        <taxon>Bacteroidia</taxon>
        <taxon>Bacteroidales</taxon>
        <taxon>Balneicellaceae</taxon>
        <taxon>Balneicella</taxon>
    </lineage>
</organism>
<dbReference type="PANTHER" id="PTHR30404:SF0">
    <property type="entry name" value="N-ACETYLMURAMOYL-L-ALANINE AMIDASE AMIC"/>
    <property type="match status" value="1"/>
</dbReference>
<name>A0A7L4UPA3_BALHA</name>
<evidence type="ECO:0000256" key="4">
    <source>
        <dbReference type="SAM" id="SignalP"/>
    </source>
</evidence>
<evidence type="ECO:0000256" key="2">
    <source>
        <dbReference type="ARBA" id="ARBA00011901"/>
    </source>
</evidence>
<dbReference type="InterPro" id="IPR050695">
    <property type="entry name" value="N-acetylmuramoyl_amidase_3"/>
</dbReference>
<dbReference type="InterPro" id="IPR002508">
    <property type="entry name" value="MurNAc-LAA_cat"/>
</dbReference>
<dbReference type="PROSITE" id="PS51257">
    <property type="entry name" value="PROKAR_LIPOPROTEIN"/>
    <property type="match status" value="1"/>
</dbReference>
<dbReference type="Gene3D" id="3.40.630.40">
    <property type="entry name" value="Zn-dependent exopeptidases"/>
    <property type="match status" value="1"/>
</dbReference>
<dbReference type="PANTHER" id="PTHR30404">
    <property type="entry name" value="N-ACETYLMURAMOYL-L-ALANINE AMIDASE"/>
    <property type="match status" value="1"/>
</dbReference>
<reference evidence="6 7" key="1">
    <citation type="submission" date="2018-05" db="EMBL/GenBank/DDBJ databases">
        <title>Genomic Encyclopedia of Type Strains, Phase IV (KMG-IV): sequencing the most valuable type-strain genomes for metagenomic binning, comparative biology and taxonomic classification.</title>
        <authorList>
            <person name="Goeker M."/>
        </authorList>
    </citation>
    <scope>NUCLEOTIDE SEQUENCE [LARGE SCALE GENOMIC DNA]</scope>
    <source>
        <strain evidence="6 7">DSM 28579</strain>
    </source>
</reference>
<accession>A0A7L4UPA3</accession>
<protein>
    <recommendedName>
        <fullName evidence="2">N-acetylmuramoyl-L-alanine amidase</fullName>
        <ecNumber evidence="2">3.5.1.28</ecNumber>
    </recommendedName>
</protein>
<feature type="chain" id="PRO_5029476333" description="N-acetylmuramoyl-L-alanine amidase" evidence="4">
    <location>
        <begin position="22"/>
        <end position="321"/>
    </location>
</feature>
<dbReference type="GO" id="GO:0008745">
    <property type="term" value="F:N-acetylmuramoyl-L-alanine amidase activity"/>
    <property type="evidence" value="ECO:0007669"/>
    <property type="project" value="UniProtKB-EC"/>
</dbReference>
<comment type="caution">
    <text evidence="6">The sequence shown here is derived from an EMBL/GenBank/DDBJ whole genome shotgun (WGS) entry which is preliminary data.</text>
</comment>
<dbReference type="AlphaFoldDB" id="A0A7L4UPA3"/>
<feature type="signal peptide" evidence="4">
    <location>
        <begin position="1"/>
        <end position="21"/>
    </location>
</feature>
<dbReference type="EC" id="3.5.1.28" evidence="2"/>
<dbReference type="GO" id="GO:0030288">
    <property type="term" value="C:outer membrane-bounded periplasmic space"/>
    <property type="evidence" value="ECO:0007669"/>
    <property type="project" value="TreeGrafter"/>
</dbReference>
<gene>
    <name evidence="6" type="ORF">C7377_1285</name>
</gene>
<evidence type="ECO:0000313" key="7">
    <source>
        <dbReference type="Proteomes" id="UP000251835"/>
    </source>
</evidence>
<keyword evidence="3" id="KW-0378">Hydrolase</keyword>